<dbReference type="InterPro" id="IPR015797">
    <property type="entry name" value="NUDIX_hydrolase-like_dom_sf"/>
</dbReference>
<dbReference type="PROSITE" id="PS00893">
    <property type="entry name" value="NUDIX_BOX"/>
    <property type="match status" value="1"/>
</dbReference>
<sequence>MPVPEFLRELRTHVGHDPLWLSGVTGVIFDDHDRVLLTRRSDNGRWALLAGILEPGEQPGDAVVREAFEEAGVRVLPERLAAVMVDPPVVYPNGDQATYLSLVFRCRYLDGEARVNDDESLEVRWFALDDLPADVTSHQREKVRVALRDTETTWFALSKPEPESGIEPEPEAAPAGP</sequence>
<reference evidence="5 6" key="1">
    <citation type="submission" date="2018-06" db="EMBL/GenBank/DDBJ databases">
        <title>Streptacidiphilus pinicola sp. nov., isolated from pine grove soil.</title>
        <authorList>
            <person name="Roh S.G."/>
            <person name="Park S."/>
            <person name="Kim M.-K."/>
            <person name="Yun B.-R."/>
            <person name="Park J."/>
            <person name="Kim M.J."/>
            <person name="Kim Y.S."/>
            <person name="Kim S.B."/>
        </authorList>
    </citation>
    <scope>NUCLEOTIDE SEQUENCE [LARGE SCALE GENOMIC DNA]</scope>
    <source>
        <strain evidence="5 6">MMS16-CNU450</strain>
    </source>
</reference>
<dbReference type="PANTHER" id="PTHR43046:SF16">
    <property type="entry name" value="ADP-RIBOSE PYROPHOSPHATASE YJHB-RELATED"/>
    <property type="match status" value="1"/>
</dbReference>
<dbReference type="Gene3D" id="3.90.79.10">
    <property type="entry name" value="Nucleoside Triphosphate Pyrophosphohydrolase"/>
    <property type="match status" value="1"/>
</dbReference>
<dbReference type="InterPro" id="IPR000086">
    <property type="entry name" value="NUDIX_hydrolase_dom"/>
</dbReference>
<dbReference type="CDD" id="cd18879">
    <property type="entry name" value="NUDIX_Hydrolase"/>
    <property type="match status" value="1"/>
</dbReference>
<evidence type="ECO:0000313" key="6">
    <source>
        <dbReference type="Proteomes" id="UP000248889"/>
    </source>
</evidence>
<comment type="cofactor">
    <cofactor evidence="1">
        <name>Mg(2+)</name>
        <dbReference type="ChEBI" id="CHEBI:18420"/>
    </cofactor>
</comment>
<evidence type="ECO:0000256" key="1">
    <source>
        <dbReference type="ARBA" id="ARBA00001946"/>
    </source>
</evidence>
<keyword evidence="2 5" id="KW-0378">Hydrolase</keyword>
<dbReference type="Pfam" id="PF00293">
    <property type="entry name" value="NUDIX"/>
    <property type="match status" value="1"/>
</dbReference>
<evidence type="ECO:0000256" key="2">
    <source>
        <dbReference type="ARBA" id="ARBA00022801"/>
    </source>
</evidence>
<dbReference type="Proteomes" id="UP000248889">
    <property type="component" value="Unassembled WGS sequence"/>
</dbReference>
<feature type="region of interest" description="Disordered" evidence="3">
    <location>
        <begin position="156"/>
        <end position="177"/>
    </location>
</feature>
<name>A0A2X0IFW4_9ACTN</name>
<dbReference type="PROSITE" id="PS51462">
    <property type="entry name" value="NUDIX"/>
    <property type="match status" value="1"/>
</dbReference>
<dbReference type="InterPro" id="IPR020084">
    <property type="entry name" value="NUDIX_hydrolase_CS"/>
</dbReference>
<dbReference type="SUPFAM" id="SSF55811">
    <property type="entry name" value="Nudix"/>
    <property type="match status" value="1"/>
</dbReference>
<evidence type="ECO:0000259" key="4">
    <source>
        <dbReference type="PROSITE" id="PS51462"/>
    </source>
</evidence>
<dbReference type="PANTHER" id="PTHR43046">
    <property type="entry name" value="GDP-MANNOSE MANNOSYL HYDROLASE"/>
    <property type="match status" value="1"/>
</dbReference>
<proteinExistence type="predicted"/>
<evidence type="ECO:0000313" key="5">
    <source>
        <dbReference type="EMBL" id="RAG83952.1"/>
    </source>
</evidence>
<gene>
    <name evidence="5" type="ORF">DN069_19535</name>
</gene>
<organism evidence="5 6">
    <name type="scientific">Streptacidiphilus pinicola</name>
    <dbReference type="NCBI Taxonomy" id="2219663"/>
    <lineage>
        <taxon>Bacteria</taxon>
        <taxon>Bacillati</taxon>
        <taxon>Actinomycetota</taxon>
        <taxon>Actinomycetes</taxon>
        <taxon>Kitasatosporales</taxon>
        <taxon>Streptomycetaceae</taxon>
        <taxon>Streptacidiphilus</taxon>
    </lineage>
</organism>
<dbReference type="EMBL" id="QKYN01000074">
    <property type="protein sequence ID" value="RAG83952.1"/>
    <property type="molecule type" value="Genomic_DNA"/>
</dbReference>
<feature type="domain" description="Nudix hydrolase" evidence="4">
    <location>
        <begin position="19"/>
        <end position="148"/>
    </location>
</feature>
<comment type="caution">
    <text evidence="5">The sequence shown here is derived from an EMBL/GenBank/DDBJ whole genome shotgun (WGS) entry which is preliminary data.</text>
</comment>
<dbReference type="GO" id="GO:0016787">
    <property type="term" value="F:hydrolase activity"/>
    <property type="evidence" value="ECO:0007669"/>
    <property type="project" value="UniProtKB-KW"/>
</dbReference>
<protein>
    <submittedName>
        <fullName evidence="5">NUDIX hydrolase</fullName>
    </submittedName>
</protein>
<dbReference type="AlphaFoldDB" id="A0A2X0IFW4"/>
<keyword evidence="6" id="KW-1185">Reference proteome</keyword>
<dbReference type="RefSeq" id="WP_111502525.1">
    <property type="nucleotide sequence ID" value="NZ_QKYN01000074.1"/>
</dbReference>
<evidence type="ECO:0000256" key="3">
    <source>
        <dbReference type="SAM" id="MobiDB-lite"/>
    </source>
</evidence>
<dbReference type="OrthoDB" id="9814308at2"/>
<accession>A0A2X0IFW4</accession>